<gene>
    <name evidence="4" type="ORF">HMPREF9140_00815</name>
</gene>
<proteinExistence type="predicted"/>
<dbReference type="PATRIC" id="fig|883158.3.peg.823"/>
<organism evidence="4 5">
    <name type="scientific">Prevotella micans F0438</name>
    <dbReference type="NCBI Taxonomy" id="883158"/>
    <lineage>
        <taxon>Bacteria</taxon>
        <taxon>Pseudomonadati</taxon>
        <taxon>Bacteroidota</taxon>
        <taxon>Bacteroidia</taxon>
        <taxon>Bacteroidales</taxon>
        <taxon>Prevotellaceae</taxon>
        <taxon>Prevotella</taxon>
    </lineage>
</organism>
<dbReference type="Pfam" id="PF00535">
    <property type="entry name" value="Glycos_transf_2"/>
    <property type="match status" value="1"/>
</dbReference>
<keyword evidence="5" id="KW-1185">Reference proteome</keyword>
<feature type="domain" description="Glycosyltransferase 2-like" evidence="3">
    <location>
        <begin position="4"/>
        <end position="167"/>
    </location>
</feature>
<dbReference type="Proteomes" id="UP000016023">
    <property type="component" value="Unassembled WGS sequence"/>
</dbReference>
<name>H1Q1M7_9BACT</name>
<comment type="caution">
    <text evidence="4">The sequence shown here is derived from an EMBL/GenBank/DDBJ whole genome shotgun (WGS) entry which is preliminary data.</text>
</comment>
<dbReference type="PANTHER" id="PTHR22916:SF51">
    <property type="entry name" value="GLYCOSYLTRANSFERASE EPSH-RELATED"/>
    <property type="match status" value="1"/>
</dbReference>
<evidence type="ECO:0000313" key="4">
    <source>
        <dbReference type="EMBL" id="EHO71874.1"/>
    </source>
</evidence>
<dbReference type="SUPFAM" id="SSF53448">
    <property type="entry name" value="Nucleotide-diphospho-sugar transferases"/>
    <property type="match status" value="1"/>
</dbReference>
<dbReference type="InterPro" id="IPR029044">
    <property type="entry name" value="Nucleotide-diphossugar_trans"/>
</dbReference>
<dbReference type="STRING" id="883158.HMPREF9140_00815"/>
<dbReference type="eggNOG" id="COG1216">
    <property type="taxonomic scope" value="Bacteria"/>
</dbReference>
<keyword evidence="2" id="KW-0808">Transferase</keyword>
<dbReference type="InterPro" id="IPR001173">
    <property type="entry name" value="Glyco_trans_2-like"/>
</dbReference>
<dbReference type="CDD" id="cd00761">
    <property type="entry name" value="Glyco_tranf_GTA_type"/>
    <property type="match status" value="1"/>
</dbReference>
<evidence type="ECO:0000256" key="2">
    <source>
        <dbReference type="ARBA" id="ARBA00022679"/>
    </source>
</evidence>
<evidence type="ECO:0000259" key="3">
    <source>
        <dbReference type="Pfam" id="PF00535"/>
    </source>
</evidence>
<dbReference type="GO" id="GO:0016758">
    <property type="term" value="F:hexosyltransferase activity"/>
    <property type="evidence" value="ECO:0007669"/>
    <property type="project" value="UniProtKB-ARBA"/>
</dbReference>
<evidence type="ECO:0000313" key="5">
    <source>
        <dbReference type="Proteomes" id="UP000016023"/>
    </source>
</evidence>
<evidence type="ECO:0000256" key="1">
    <source>
        <dbReference type="ARBA" id="ARBA00022676"/>
    </source>
</evidence>
<dbReference type="EMBL" id="AGWK01000026">
    <property type="protein sequence ID" value="EHO71874.1"/>
    <property type="molecule type" value="Genomic_DNA"/>
</dbReference>
<protein>
    <recommendedName>
        <fullName evidence="3">Glycosyltransferase 2-like domain-containing protein</fullName>
    </recommendedName>
</protein>
<sequence length="298" mass="34456">MNLSIIIPVYNVEQTLQRCVKSVLEQSFTNYEIILIDDGSTDKSGQMIDSLAETDNRCTAIHQPNRGLSAARNTGIEIATGNYITFIDSDDFIAPETLTPLMNILETRKGIDLLEYPVLEHHGSPKEKLLNFPEATYTDMSAYWLKAQTYRHAYAWNKIYRRRLFNNIRYPEGRVFEDIFTLPQLLNETRMVVTTNKGLYYYTHNPNGITQTATGKELTQLLDSHLRYLNQWPNIDSDYYAMLLNIQLDVYNATKASPRLPRMPFFSTPKLILLQLLGIKRLCQINHFTHARLKRNPS</sequence>
<dbReference type="Gene3D" id="3.90.550.10">
    <property type="entry name" value="Spore Coat Polysaccharide Biosynthesis Protein SpsA, Chain A"/>
    <property type="match status" value="1"/>
</dbReference>
<reference evidence="4 5" key="1">
    <citation type="submission" date="2011-12" db="EMBL/GenBank/DDBJ databases">
        <title>The Genome Sequence of Prevotella micans F0438.</title>
        <authorList>
            <consortium name="The Broad Institute Genome Sequencing Platform"/>
            <person name="Earl A."/>
            <person name="Ward D."/>
            <person name="Feldgarden M."/>
            <person name="Gevers D."/>
            <person name="Izard J."/>
            <person name="Baranova O.V."/>
            <person name="Blanton J.M."/>
            <person name="Wade W.G."/>
            <person name="Dewhirst F.E."/>
            <person name="Young S.K."/>
            <person name="Zeng Q."/>
            <person name="Gargeya S."/>
            <person name="Fitzgerald M."/>
            <person name="Haas B."/>
            <person name="Abouelleil A."/>
            <person name="Alvarado L."/>
            <person name="Arachchi H.M."/>
            <person name="Berlin A."/>
            <person name="Chapman S.B."/>
            <person name="Gearin G."/>
            <person name="Goldberg J."/>
            <person name="Griggs A."/>
            <person name="Gujja S."/>
            <person name="Hansen M."/>
            <person name="Heiman D."/>
            <person name="Howarth C."/>
            <person name="Larimer J."/>
            <person name="Lui A."/>
            <person name="MacDonald P.J.P."/>
            <person name="McCowen C."/>
            <person name="Montmayeur A."/>
            <person name="Murphy C."/>
            <person name="Neiman D."/>
            <person name="Pearson M."/>
            <person name="Priest M."/>
            <person name="Roberts A."/>
            <person name="Saif S."/>
            <person name="Shea T."/>
            <person name="Sisk P."/>
            <person name="Stolte C."/>
            <person name="Sykes S."/>
            <person name="Wortman J."/>
            <person name="Nusbaum C."/>
            <person name="Birren B."/>
        </authorList>
    </citation>
    <scope>NUCLEOTIDE SEQUENCE [LARGE SCALE GENOMIC DNA]</scope>
    <source>
        <strain evidence="4 5">F0438</strain>
    </source>
</reference>
<dbReference type="HOGENOM" id="CLU_025996_25_4_10"/>
<accession>H1Q1M7</accession>
<dbReference type="AlphaFoldDB" id="H1Q1M7"/>
<dbReference type="PANTHER" id="PTHR22916">
    <property type="entry name" value="GLYCOSYLTRANSFERASE"/>
    <property type="match status" value="1"/>
</dbReference>
<dbReference type="RefSeq" id="WP_006951924.1">
    <property type="nucleotide sequence ID" value="NZ_JH594521.1"/>
</dbReference>
<keyword evidence="1" id="KW-0328">Glycosyltransferase</keyword>